<dbReference type="STRING" id="64969.SAMN02745127_00435"/>
<evidence type="ECO:0000256" key="3">
    <source>
        <dbReference type="ARBA" id="ARBA00017473"/>
    </source>
</evidence>
<proteinExistence type="inferred from homology"/>
<name>A0A1T4LE99_9GAMM</name>
<dbReference type="Pfam" id="PF08544">
    <property type="entry name" value="GHMP_kinases_C"/>
    <property type="match status" value="1"/>
</dbReference>
<dbReference type="EC" id="2.7.1.148" evidence="2 10"/>
<comment type="function">
    <text evidence="10">Catalyzes the phosphorylation of the position 2 hydroxy group of 4-diphosphocytidyl-2C-methyl-D-erythritol.</text>
</comment>
<feature type="binding site" evidence="10">
    <location>
        <begin position="109"/>
        <end position="119"/>
    </location>
    <ligand>
        <name>ATP</name>
        <dbReference type="ChEBI" id="CHEBI:30616"/>
    </ligand>
</feature>
<sequence>MTTASFNRQFSDGQISLMLPAPAKLNLMLHIVGRRTDGYHLLQSQFQFLDYCDSLHFQLNDSQQIKLVSSIADLPTEDNLVVKAIRKLLAFKNIELPSGVDIRLDKKIPMGGGLGGGSSNAATTLLALNHLWSLGLSIDQLADIGLSLGADVPVFVHGFAAWAEGVGERLTPIELKERWFLVITPTCHISTQEIFCHPELTRDTEIMTITRALDQGGHNDCEAIARSLYKEVDEAIIWLSRFAPAQMTGTGACVFAGFDDVDQANAVYHQLPNHWHGFVAQGKNTSPLHKTLAEITLFSAP</sequence>
<dbReference type="InterPro" id="IPR006204">
    <property type="entry name" value="GHMP_kinase_N_dom"/>
</dbReference>
<evidence type="ECO:0000256" key="10">
    <source>
        <dbReference type="HAMAP-Rule" id="MF_00061"/>
    </source>
</evidence>
<evidence type="ECO:0000256" key="1">
    <source>
        <dbReference type="ARBA" id="ARBA00009684"/>
    </source>
</evidence>
<dbReference type="PANTHER" id="PTHR43527:SF2">
    <property type="entry name" value="4-DIPHOSPHOCYTIDYL-2-C-METHYL-D-ERYTHRITOL KINASE, CHLOROPLASTIC"/>
    <property type="match status" value="1"/>
</dbReference>
<dbReference type="PANTHER" id="PTHR43527">
    <property type="entry name" value="4-DIPHOSPHOCYTIDYL-2-C-METHYL-D-ERYTHRITOL KINASE, CHLOROPLASTIC"/>
    <property type="match status" value="1"/>
</dbReference>
<organism evidence="13 14">
    <name type="scientific">Oceanospirillum multiglobuliferum</name>
    <dbReference type="NCBI Taxonomy" id="64969"/>
    <lineage>
        <taxon>Bacteria</taxon>
        <taxon>Pseudomonadati</taxon>
        <taxon>Pseudomonadota</taxon>
        <taxon>Gammaproteobacteria</taxon>
        <taxon>Oceanospirillales</taxon>
        <taxon>Oceanospirillaceae</taxon>
        <taxon>Oceanospirillum</taxon>
    </lineage>
</organism>
<reference evidence="13 14" key="1">
    <citation type="submission" date="2017-01" db="EMBL/GenBank/DDBJ databases">
        <title>Genome Sequencing of a Marine Spirillum, Oceanospirillum multiglobuliferum ATCC 33336, from Japan.</title>
        <authorList>
            <person name="Carney J.G."/>
            <person name="Trachtenberg A.M."/>
            <person name="Rheaume B.A."/>
            <person name="Linnane J.D."/>
            <person name="Pitts N.L."/>
            <person name="Mykles D.L."/>
            <person name="Maclea K.S."/>
        </authorList>
    </citation>
    <scope>NUCLEOTIDE SEQUENCE [LARGE SCALE GENOMIC DNA]</scope>
    <source>
        <strain evidence="13 14">ATCC 33336</strain>
    </source>
</reference>
<dbReference type="Pfam" id="PF00288">
    <property type="entry name" value="GHMP_kinases_N"/>
    <property type="match status" value="1"/>
</dbReference>
<evidence type="ECO:0000259" key="12">
    <source>
        <dbReference type="Pfam" id="PF08544"/>
    </source>
</evidence>
<evidence type="ECO:0000313" key="13">
    <source>
        <dbReference type="EMBL" id="OPX56690.1"/>
    </source>
</evidence>
<dbReference type="GO" id="GO:0050515">
    <property type="term" value="F:4-(cytidine 5'-diphospho)-2-C-methyl-D-erythritol kinase activity"/>
    <property type="evidence" value="ECO:0007669"/>
    <property type="project" value="UniProtKB-UniRule"/>
</dbReference>
<keyword evidence="5 10" id="KW-0547">Nucleotide-binding</keyword>
<comment type="pathway">
    <text evidence="10">Isoprenoid biosynthesis; isopentenyl diphosphate biosynthesis via DXP pathway; isopentenyl diphosphate from 1-deoxy-D-xylulose 5-phosphate: step 3/6.</text>
</comment>
<evidence type="ECO:0000313" key="14">
    <source>
        <dbReference type="Proteomes" id="UP000191418"/>
    </source>
</evidence>
<dbReference type="RefSeq" id="WP_078744050.1">
    <property type="nucleotide sequence ID" value="NZ_FUXG01000002.1"/>
</dbReference>
<keyword evidence="7 10" id="KW-0067">ATP-binding</keyword>
<dbReference type="Gene3D" id="3.30.230.10">
    <property type="match status" value="1"/>
</dbReference>
<dbReference type="GO" id="GO:0019288">
    <property type="term" value="P:isopentenyl diphosphate biosynthetic process, methylerythritol 4-phosphate pathway"/>
    <property type="evidence" value="ECO:0007669"/>
    <property type="project" value="UniProtKB-UniRule"/>
</dbReference>
<dbReference type="EMBL" id="MTSM01000002">
    <property type="protein sequence ID" value="OPX56690.1"/>
    <property type="molecule type" value="Genomic_DNA"/>
</dbReference>
<dbReference type="SUPFAM" id="SSF55060">
    <property type="entry name" value="GHMP Kinase, C-terminal domain"/>
    <property type="match status" value="1"/>
</dbReference>
<dbReference type="InterPro" id="IPR013750">
    <property type="entry name" value="GHMP_kinase_C_dom"/>
</dbReference>
<evidence type="ECO:0000256" key="9">
    <source>
        <dbReference type="ARBA" id="ARBA00032554"/>
    </source>
</evidence>
<dbReference type="SUPFAM" id="SSF54211">
    <property type="entry name" value="Ribosomal protein S5 domain 2-like"/>
    <property type="match status" value="1"/>
</dbReference>
<dbReference type="InterPro" id="IPR014721">
    <property type="entry name" value="Ribsml_uS5_D2-typ_fold_subgr"/>
</dbReference>
<dbReference type="AlphaFoldDB" id="A0A1T4LE99"/>
<keyword evidence="8 10" id="KW-0414">Isoprene biosynthesis</keyword>
<dbReference type="InterPro" id="IPR036554">
    <property type="entry name" value="GHMP_kinase_C_sf"/>
</dbReference>
<evidence type="ECO:0000256" key="7">
    <source>
        <dbReference type="ARBA" id="ARBA00022840"/>
    </source>
</evidence>
<dbReference type="OrthoDB" id="9809438at2"/>
<comment type="caution">
    <text evidence="13">The sequence shown here is derived from an EMBL/GenBank/DDBJ whole genome shotgun (WGS) entry which is preliminary data.</text>
</comment>
<dbReference type="HAMAP" id="MF_00061">
    <property type="entry name" value="IspE"/>
    <property type="match status" value="1"/>
</dbReference>
<evidence type="ECO:0000256" key="4">
    <source>
        <dbReference type="ARBA" id="ARBA00022679"/>
    </source>
</evidence>
<feature type="active site" evidence="10">
    <location>
        <position position="151"/>
    </location>
</feature>
<feature type="domain" description="GHMP kinase C-terminal" evidence="12">
    <location>
        <begin position="210"/>
        <end position="276"/>
    </location>
</feature>
<keyword evidence="14" id="KW-1185">Reference proteome</keyword>
<dbReference type="GO" id="GO:0016114">
    <property type="term" value="P:terpenoid biosynthetic process"/>
    <property type="evidence" value="ECO:0007669"/>
    <property type="project" value="UniProtKB-UniRule"/>
</dbReference>
<gene>
    <name evidence="10" type="primary">ispE</name>
    <name evidence="13" type="ORF">BTE48_02000</name>
</gene>
<keyword evidence="6 10" id="KW-0418">Kinase</keyword>
<dbReference type="InterPro" id="IPR004424">
    <property type="entry name" value="IspE"/>
</dbReference>
<dbReference type="NCBIfam" id="TIGR00154">
    <property type="entry name" value="ispE"/>
    <property type="match status" value="1"/>
</dbReference>
<dbReference type="PIRSF" id="PIRSF010376">
    <property type="entry name" value="IspE"/>
    <property type="match status" value="1"/>
</dbReference>
<evidence type="ECO:0000259" key="11">
    <source>
        <dbReference type="Pfam" id="PF00288"/>
    </source>
</evidence>
<accession>A0A1T4LE99</accession>
<evidence type="ECO:0000256" key="5">
    <source>
        <dbReference type="ARBA" id="ARBA00022741"/>
    </source>
</evidence>
<comment type="catalytic activity">
    <reaction evidence="10">
        <text>4-CDP-2-C-methyl-D-erythritol + ATP = 4-CDP-2-C-methyl-D-erythritol 2-phosphate + ADP + H(+)</text>
        <dbReference type="Rhea" id="RHEA:18437"/>
        <dbReference type="ChEBI" id="CHEBI:15378"/>
        <dbReference type="ChEBI" id="CHEBI:30616"/>
        <dbReference type="ChEBI" id="CHEBI:57823"/>
        <dbReference type="ChEBI" id="CHEBI:57919"/>
        <dbReference type="ChEBI" id="CHEBI:456216"/>
        <dbReference type="EC" id="2.7.1.148"/>
    </reaction>
</comment>
<dbReference type="GO" id="GO:0005524">
    <property type="term" value="F:ATP binding"/>
    <property type="evidence" value="ECO:0007669"/>
    <property type="project" value="UniProtKB-UniRule"/>
</dbReference>
<evidence type="ECO:0000256" key="8">
    <source>
        <dbReference type="ARBA" id="ARBA00023229"/>
    </source>
</evidence>
<feature type="domain" description="GHMP kinase N-terminal" evidence="11">
    <location>
        <begin position="79"/>
        <end position="158"/>
    </location>
</feature>
<comment type="similarity">
    <text evidence="1 10">Belongs to the GHMP kinase family. IspE subfamily.</text>
</comment>
<dbReference type="Proteomes" id="UP000191418">
    <property type="component" value="Unassembled WGS sequence"/>
</dbReference>
<evidence type="ECO:0000256" key="2">
    <source>
        <dbReference type="ARBA" id="ARBA00012052"/>
    </source>
</evidence>
<evidence type="ECO:0000256" key="6">
    <source>
        <dbReference type="ARBA" id="ARBA00022777"/>
    </source>
</evidence>
<keyword evidence="4 10" id="KW-0808">Transferase</keyword>
<protein>
    <recommendedName>
        <fullName evidence="3 10">4-diphosphocytidyl-2-C-methyl-D-erythritol kinase</fullName>
        <shortName evidence="10">CMK</shortName>
        <ecNumber evidence="2 10">2.7.1.148</ecNumber>
    </recommendedName>
    <alternativeName>
        <fullName evidence="9 10">4-(cytidine-5'-diphospho)-2-C-methyl-D-erythritol kinase</fullName>
    </alternativeName>
</protein>
<dbReference type="Gene3D" id="3.30.70.890">
    <property type="entry name" value="GHMP kinase, C-terminal domain"/>
    <property type="match status" value="1"/>
</dbReference>
<feature type="active site" evidence="10">
    <location>
        <position position="24"/>
    </location>
</feature>
<dbReference type="UniPathway" id="UPA00056">
    <property type="reaction ID" value="UER00094"/>
</dbReference>
<dbReference type="InterPro" id="IPR020568">
    <property type="entry name" value="Ribosomal_Su5_D2-typ_SF"/>
</dbReference>